<gene>
    <name evidence="3" type="ORF">TbgDal_III4700</name>
</gene>
<protein>
    <recommendedName>
        <fullName evidence="5">MORN repeat</fullName>
    </recommendedName>
</protein>
<dbReference type="Pfam" id="PF02493">
    <property type="entry name" value="MORN"/>
    <property type="match status" value="17"/>
</dbReference>
<dbReference type="RefSeq" id="XP_011772418.1">
    <property type="nucleotide sequence ID" value="XM_011774116.1"/>
</dbReference>
<organism evidence="3 4">
    <name type="scientific">Trypanosoma brucei gambiense (strain MHOM/CI/86/DAL972)</name>
    <dbReference type="NCBI Taxonomy" id="679716"/>
    <lineage>
        <taxon>Eukaryota</taxon>
        <taxon>Discoba</taxon>
        <taxon>Euglenozoa</taxon>
        <taxon>Kinetoplastea</taxon>
        <taxon>Metakinetoplastina</taxon>
        <taxon>Trypanosomatida</taxon>
        <taxon>Trypanosomatidae</taxon>
        <taxon>Trypanosoma</taxon>
    </lineage>
</organism>
<dbReference type="GeneID" id="23859271"/>
<accession>C9ZLB9</accession>
<proteinExistence type="predicted"/>
<dbReference type="InterPro" id="IPR003409">
    <property type="entry name" value="MORN"/>
</dbReference>
<name>C9ZLB9_TRYB9</name>
<dbReference type="KEGG" id="tbg:TbgDal_III4700"/>
<dbReference type="OrthoDB" id="270720at2759"/>
<sequence>MGHPSDSRYRGETRQKSCGADHAEVFWKANRATYTGMWRDDRPHGKGTYVLPGENGFTYEGNFFEGDRNGSGICVFSDGRRYEGGWLKDNMHGMGILFGNEESDDFVDYTGPFANGKRRGQDGTCRYKNGSVYKGEWLDDKRHGRGELEVGKNASIPGYKPIPGESHVSSYVGTFVDDVPKGAGTLKYSDGSTYEGEIEGLHRHGKGVHRSSTGCVFKGSFECDRRHGPGVMIISGAEYRGEWHYGSLEGVVTITGDKIPRADPSLVYYCGPAVRGELTGDNAVIEYREGYSYRGSVRMSKPHGKGVLLKKPVTLPEIGDFILQYDGEFVAGLPKGSGEGVFLAANPDTDLLSEESPLEPRGFLPKYNFSGRYKGSWTDGLPNGKGQWIWDQIDRTYCGDVLRGFPHGEGTLTCSSVSYTGSFVKGLPNGTGKASWTVGASVENTYEGGWKEGYFDGEGLLKLHGGYSYKGQWSKGLVDGLGTEIVPYERTYTGKFSQGNKHGEGKLCLIRSGEVYEGNFISGEMTGSGKMTTREGHILKGEFINGKMGGDGEAIHKNGTVFQGKYRNGAAFGTGRILYAHGDVYEGGIVSSGDLIPHRDGPGVYMFFEGGKLECTWKRNVLVGEGLYTSSNGIRSRRSYTEGILDFDELIDKVDPATSGDLSDAVSKHLSTDTNTSESADISAVGIKICRSLPSRKACHGNVSLAACGSPNTGSLPFGGVKPAPPACVEKQFVPLPQIQIQTPRRDGEASLADPYPIGQVKVRNADQGSPSFSPKSPSAPFLFPGPRMSGTNFSLERDALVRTSASTMRNDSLRPLSPPLCLDPRVASSSGQRFPALSGSVVRNSGTPDHREHEIRRLTESLQNVNDRIWTAKTARSATWSSADPVTPEKKPDPDSLQTLQQERRTALQDLASLM</sequence>
<evidence type="ECO:0000256" key="2">
    <source>
        <dbReference type="SAM" id="MobiDB-lite"/>
    </source>
</evidence>
<dbReference type="SUPFAM" id="SSF82185">
    <property type="entry name" value="Histone H3 K4-specific methyltransferase SET7/9 N-terminal domain"/>
    <property type="match status" value="4"/>
</dbReference>
<evidence type="ECO:0008006" key="5">
    <source>
        <dbReference type="Google" id="ProtNLM"/>
    </source>
</evidence>
<evidence type="ECO:0000313" key="3">
    <source>
        <dbReference type="EMBL" id="CBH10128.1"/>
    </source>
</evidence>
<dbReference type="SMART" id="SM00698">
    <property type="entry name" value="MORN"/>
    <property type="match status" value="17"/>
</dbReference>
<dbReference type="EMBL" id="FN554966">
    <property type="protein sequence ID" value="CBH10128.1"/>
    <property type="molecule type" value="Genomic_DNA"/>
</dbReference>
<dbReference type="PANTHER" id="PTHR43215">
    <property type="entry name" value="RADIAL SPOKE HEAD 1 HOMOLOG"/>
    <property type="match status" value="1"/>
</dbReference>
<dbReference type="Proteomes" id="UP000002316">
    <property type="component" value="Chromosome 3"/>
</dbReference>
<evidence type="ECO:0000313" key="4">
    <source>
        <dbReference type="Proteomes" id="UP000002316"/>
    </source>
</evidence>
<dbReference type="Gene3D" id="2.20.110.10">
    <property type="entry name" value="Histone H3 K4-specific methyltransferase SET7/9 N-terminal domain"/>
    <property type="match status" value="5"/>
</dbReference>
<feature type="region of interest" description="Disordered" evidence="2">
    <location>
        <begin position="832"/>
        <end position="852"/>
    </location>
</feature>
<reference evidence="4" key="1">
    <citation type="journal article" date="2010" name="PLoS Negl. Trop. Dis.">
        <title>The genome sequence of Trypanosoma brucei gambiense, causative agent of chronic human african trypanosomiasis.</title>
        <authorList>
            <person name="Jackson A.P."/>
            <person name="Sanders M."/>
            <person name="Berry A."/>
            <person name="McQuillan J."/>
            <person name="Aslett M.A."/>
            <person name="Quail M.A."/>
            <person name="Chukualim B."/>
            <person name="Capewell P."/>
            <person name="MacLeod A."/>
            <person name="Melville S.E."/>
            <person name="Gibson W."/>
            <person name="Barry J.D."/>
            <person name="Berriman M."/>
            <person name="Hertz-Fowler C."/>
        </authorList>
    </citation>
    <scope>NUCLEOTIDE SEQUENCE [LARGE SCALE GENOMIC DNA]</scope>
    <source>
        <strain evidence="4">MHOM/CI/86/DAL972</strain>
    </source>
</reference>
<evidence type="ECO:0000256" key="1">
    <source>
        <dbReference type="ARBA" id="ARBA00022737"/>
    </source>
</evidence>
<dbReference type="AlphaFoldDB" id="C9ZLB9"/>
<feature type="region of interest" description="Disordered" evidence="2">
    <location>
        <begin position="877"/>
        <end position="901"/>
    </location>
</feature>
<dbReference type="PANTHER" id="PTHR43215:SF14">
    <property type="entry name" value="RADIAL SPOKE HEAD 1 HOMOLOG"/>
    <property type="match status" value="1"/>
</dbReference>
<keyword evidence="1" id="KW-0677">Repeat</keyword>